<name>A0A0F9JXU8_9ZZZZ</name>
<reference evidence="1" key="1">
    <citation type="journal article" date="2015" name="Nature">
        <title>Complex archaea that bridge the gap between prokaryotes and eukaryotes.</title>
        <authorList>
            <person name="Spang A."/>
            <person name="Saw J.H."/>
            <person name="Jorgensen S.L."/>
            <person name="Zaremba-Niedzwiedzka K."/>
            <person name="Martijn J."/>
            <person name="Lind A.E."/>
            <person name="van Eijk R."/>
            <person name="Schleper C."/>
            <person name="Guy L."/>
            <person name="Ettema T.J."/>
        </authorList>
    </citation>
    <scope>NUCLEOTIDE SEQUENCE</scope>
</reference>
<evidence type="ECO:0000313" key="1">
    <source>
        <dbReference type="EMBL" id="KKM74629.1"/>
    </source>
</evidence>
<comment type="caution">
    <text evidence="1">The sequence shown here is derived from an EMBL/GenBank/DDBJ whole genome shotgun (WGS) entry which is preliminary data.</text>
</comment>
<sequence>MRSTGWEKWQVFCLDLADEVGIDYDTPVPLDIWVADIIKPHVEYVDVGHGGHWMRPKVSRKDLLERVRLADARWRLGDQREKGSEYR</sequence>
<accession>A0A0F9JXU8</accession>
<gene>
    <name evidence="1" type="ORF">LCGC14_1398340</name>
</gene>
<proteinExistence type="predicted"/>
<organism evidence="1">
    <name type="scientific">marine sediment metagenome</name>
    <dbReference type="NCBI Taxonomy" id="412755"/>
    <lineage>
        <taxon>unclassified sequences</taxon>
        <taxon>metagenomes</taxon>
        <taxon>ecological metagenomes</taxon>
    </lineage>
</organism>
<protein>
    <submittedName>
        <fullName evidence="1">Uncharacterized protein</fullName>
    </submittedName>
</protein>
<dbReference type="AlphaFoldDB" id="A0A0F9JXU8"/>
<dbReference type="EMBL" id="LAZR01009110">
    <property type="protein sequence ID" value="KKM74629.1"/>
    <property type="molecule type" value="Genomic_DNA"/>
</dbReference>